<dbReference type="AlphaFoldDB" id="A0A3A4AJM2"/>
<keyword evidence="3" id="KW-1185">Reference proteome</keyword>
<organism evidence="2 3">
    <name type="scientific">Bailinhaonella thermotolerans</name>
    <dbReference type="NCBI Taxonomy" id="1070861"/>
    <lineage>
        <taxon>Bacteria</taxon>
        <taxon>Bacillati</taxon>
        <taxon>Actinomycetota</taxon>
        <taxon>Actinomycetes</taxon>
        <taxon>Streptosporangiales</taxon>
        <taxon>Streptosporangiaceae</taxon>
        <taxon>Bailinhaonella</taxon>
    </lineage>
</organism>
<gene>
    <name evidence="2" type="ORF">D5H75_38300</name>
</gene>
<evidence type="ECO:0000259" key="1">
    <source>
        <dbReference type="Pfam" id="PF19054"/>
    </source>
</evidence>
<dbReference type="Pfam" id="PF19054">
    <property type="entry name" value="DUF5753"/>
    <property type="match status" value="1"/>
</dbReference>
<feature type="domain" description="DUF5753" evidence="1">
    <location>
        <begin position="108"/>
        <end position="282"/>
    </location>
</feature>
<evidence type="ECO:0000313" key="2">
    <source>
        <dbReference type="EMBL" id="RJL21071.1"/>
    </source>
</evidence>
<dbReference type="InterPro" id="IPR043917">
    <property type="entry name" value="DUF5753"/>
</dbReference>
<dbReference type="OrthoDB" id="5177725at2"/>
<accession>A0A3A4AJM2</accession>
<dbReference type="EMBL" id="QZEY01000027">
    <property type="protein sequence ID" value="RJL21071.1"/>
    <property type="molecule type" value="Genomic_DNA"/>
</dbReference>
<sequence>MPSFSPPGPLLLRLSMELRRVRLESAEDNPALRNVTDVEKALRWGRGRLAAWERGQWQRPDYTLITVLLDHYGTADPDRQLILTLVDEARRTPWYNKYKDAFRSAYPGFEAAASQLRLIELMRVPGLFQTAEYAAHMVRSGQALSDDVVQQRVEARLARQNAILNREEPPQISVVIDESALRKRVGGPKVMADQARHLFELSVRGHIQLQVLPDESGPYLAMHSSFVMLDFPYGMPPSMVFVELASHDLYLDGPSEVQRHTLVFNQASLLALTPEQTRAWLATRVDQLEQRKGDHGP</sequence>
<name>A0A3A4AJM2_9ACTN</name>
<comment type="caution">
    <text evidence="2">The sequence shown here is derived from an EMBL/GenBank/DDBJ whole genome shotgun (WGS) entry which is preliminary data.</text>
</comment>
<evidence type="ECO:0000313" key="3">
    <source>
        <dbReference type="Proteomes" id="UP000265768"/>
    </source>
</evidence>
<dbReference type="Proteomes" id="UP000265768">
    <property type="component" value="Unassembled WGS sequence"/>
</dbReference>
<protein>
    <submittedName>
        <fullName evidence="2">XRE family transcriptional regulator</fullName>
    </submittedName>
</protein>
<proteinExistence type="predicted"/>
<reference evidence="2 3" key="1">
    <citation type="submission" date="2018-09" db="EMBL/GenBank/DDBJ databases">
        <title>YIM 75507 draft genome.</title>
        <authorList>
            <person name="Tang S."/>
            <person name="Feng Y."/>
        </authorList>
    </citation>
    <scope>NUCLEOTIDE SEQUENCE [LARGE SCALE GENOMIC DNA]</scope>
    <source>
        <strain evidence="2 3">YIM 75507</strain>
    </source>
</reference>
<dbReference type="RefSeq" id="WP_119931532.1">
    <property type="nucleotide sequence ID" value="NZ_QZEY01000027.1"/>
</dbReference>